<feature type="compositionally biased region" description="Pro residues" evidence="1">
    <location>
        <begin position="151"/>
        <end position="160"/>
    </location>
</feature>
<dbReference type="Proteomes" id="UP000523007">
    <property type="component" value="Unassembled WGS sequence"/>
</dbReference>
<dbReference type="EMBL" id="JACHJT010000001">
    <property type="protein sequence ID" value="MBB4930085.1"/>
    <property type="molecule type" value="Genomic_DNA"/>
</dbReference>
<dbReference type="RefSeq" id="WP_184575040.1">
    <property type="nucleotide sequence ID" value="NZ_JACHJT010000001.1"/>
</dbReference>
<reference evidence="2 3" key="1">
    <citation type="submission" date="2020-08" db="EMBL/GenBank/DDBJ databases">
        <title>Sequencing the genomes of 1000 actinobacteria strains.</title>
        <authorList>
            <person name="Klenk H.-P."/>
        </authorList>
    </citation>
    <scope>NUCLEOTIDE SEQUENCE [LARGE SCALE GENOMIC DNA]</scope>
    <source>
        <strain evidence="2 3">DSM 102030</strain>
    </source>
</reference>
<evidence type="ECO:0000313" key="2">
    <source>
        <dbReference type="EMBL" id="MBB4930085.1"/>
    </source>
</evidence>
<evidence type="ECO:0000256" key="1">
    <source>
        <dbReference type="SAM" id="MobiDB-lite"/>
    </source>
</evidence>
<comment type="caution">
    <text evidence="2">The sequence shown here is derived from an EMBL/GenBank/DDBJ whole genome shotgun (WGS) entry which is preliminary data.</text>
</comment>
<organism evidence="2 3">
    <name type="scientific">Lipingzhangella halophila</name>
    <dbReference type="NCBI Taxonomy" id="1783352"/>
    <lineage>
        <taxon>Bacteria</taxon>
        <taxon>Bacillati</taxon>
        <taxon>Actinomycetota</taxon>
        <taxon>Actinomycetes</taxon>
        <taxon>Streptosporangiales</taxon>
        <taxon>Nocardiopsidaceae</taxon>
        <taxon>Lipingzhangella</taxon>
    </lineage>
</organism>
<evidence type="ECO:0008006" key="4">
    <source>
        <dbReference type="Google" id="ProtNLM"/>
    </source>
</evidence>
<evidence type="ECO:0000313" key="3">
    <source>
        <dbReference type="Proteomes" id="UP000523007"/>
    </source>
</evidence>
<proteinExistence type="predicted"/>
<gene>
    <name evidence="2" type="ORF">F4561_000905</name>
</gene>
<dbReference type="AlphaFoldDB" id="A0A7W7RDQ8"/>
<keyword evidence="3" id="KW-1185">Reference proteome</keyword>
<dbReference type="Gene3D" id="3.30.230.10">
    <property type="match status" value="1"/>
</dbReference>
<accession>A0A7W7RDQ8</accession>
<dbReference type="InterPro" id="IPR014721">
    <property type="entry name" value="Ribsml_uS5_D2-typ_fold_subgr"/>
</dbReference>
<sequence length="160" mass="17030">MRDDRRERPPALPRRVTGIFVHHLKQTAGFASFAVVWADADPLADDAADALELVDGQPPAGGPGDRGPLPAEFVAAFGAGVREALEFHGGGRPVYAARIVLRDSVWSEAHAAESGFHQAGGIAGRELLQCVADGREPRPVGHSSRRFTEVPPMPRARPAS</sequence>
<name>A0A7W7RDQ8_9ACTN</name>
<protein>
    <recommendedName>
        <fullName evidence="4">Elongation factor G-like protein</fullName>
    </recommendedName>
</protein>
<feature type="region of interest" description="Disordered" evidence="1">
    <location>
        <begin position="135"/>
        <end position="160"/>
    </location>
</feature>